<keyword evidence="4" id="KW-0328">Glycosyltransferase</keyword>
<proteinExistence type="predicted"/>
<dbReference type="HOGENOM" id="CLU_009583_2_0_9"/>
<dbReference type="AlphaFoldDB" id="E6LGU3"/>
<keyword evidence="4" id="KW-0808">Transferase</keyword>
<feature type="domain" description="Glycosyl transferase family 1" evidence="2">
    <location>
        <begin position="197"/>
        <end position="345"/>
    </location>
</feature>
<dbReference type="EMBL" id="AEPV01000066">
    <property type="protein sequence ID" value="EFU73467.1"/>
    <property type="molecule type" value="Genomic_DNA"/>
</dbReference>
<evidence type="ECO:0000313" key="5">
    <source>
        <dbReference type="Proteomes" id="UP000010296"/>
    </source>
</evidence>
<dbReference type="Pfam" id="PF13439">
    <property type="entry name" value="Glyco_transf_4"/>
    <property type="match status" value="1"/>
</dbReference>
<sequence length="414" mass="47232">MLFLKIGFFTDTYFPQVSGVATSIKTLKDQLEEHGHQVYIFTTTDPNAPRFDEGIIRMPSVPFVSFTDRRVVVRGMWYAYLIAKELELDLIHTHTEFGAGILGKMVGKKMKIPVVHTYHTMYEDYLHYIANGKVIRPAHVKYFSRLFVNHSSGVICPSERVIKTLKEYGVSIPMRIIPTGIEIDKFERPDITPEMSQKTRRSLGIDENQVMLLSLSRLSYEKNIQAIIYGLPAILKMKPNVKLVIVGDGPYREDLEVLVKQKQVEKFVTFVGEVPNNEVAIYYHAADYFVSTSTSETQGLTYTEAMAAGTQLIVEGNDYLNNLINYDCLGTTFETDEDFANAVINYVDQKIAMDPAILAKKLYEISAEKFGAKIIEFYEDLIALNQLEREEKQEEVILKKMKMKLPSLKRSSID</sequence>
<dbReference type="PATRIC" id="fig|888064.11.peg.27"/>
<dbReference type="FunFam" id="3.40.50.2000:FF:000136">
    <property type="entry name" value="Glycosyl transferase, group 1"/>
    <property type="match status" value="1"/>
</dbReference>
<name>E6LGU3_ENTI1</name>
<dbReference type="InterPro" id="IPR050194">
    <property type="entry name" value="Glycosyltransferase_grp1"/>
</dbReference>
<feature type="domain" description="Glycosyltransferase subfamily 4-like N-terminal" evidence="3">
    <location>
        <begin position="17"/>
        <end position="184"/>
    </location>
</feature>
<protein>
    <submittedName>
        <fullName evidence="4">Glycosyltransferase, group 1 family protein</fullName>
        <ecNumber evidence="4">2.4.-.-</ecNumber>
    </submittedName>
</protein>
<dbReference type="Proteomes" id="UP000010296">
    <property type="component" value="Unassembled WGS sequence"/>
</dbReference>
<keyword evidence="1" id="KW-0175">Coiled coil</keyword>
<comment type="caution">
    <text evidence="4">The sequence shown here is derived from an EMBL/GenBank/DDBJ whole genome shotgun (WGS) entry which is preliminary data.</text>
</comment>
<dbReference type="STRING" id="888064.HMPREF9088_1583"/>
<keyword evidence="5" id="KW-1185">Reference proteome</keyword>
<evidence type="ECO:0000313" key="4">
    <source>
        <dbReference type="EMBL" id="EFU73467.1"/>
    </source>
</evidence>
<dbReference type="Pfam" id="PF00534">
    <property type="entry name" value="Glycos_transf_1"/>
    <property type="match status" value="1"/>
</dbReference>
<dbReference type="PANTHER" id="PTHR45947">
    <property type="entry name" value="SULFOQUINOVOSYL TRANSFERASE SQD2"/>
    <property type="match status" value="1"/>
</dbReference>
<evidence type="ECO:0000259" key="3">
    <source>
        <dbReference type="Pfam" id="PF13439"/>
    </source>
</evidence>
<accession>E6LGU3</accession>
<dbReference type="EC" id="2.4.-.-" evidence="4"/>
<evidence type="ECO:0000256" key="1">
    <source>
        <dbReference type="SAM" id="Coils"/>
    </source>
</evidence>
<dbReference type="SUPFAM" id="SSF53756">
    <property type="entry name" value="UDP-Glycosyltransferase/glycogen phosphorylase"/>
    <property type="match status" value="1"/>
</dbReference>
<feature type="coiled-coil region" evidence="1">
    <location>
        <begin position="375"/>
        <end position="404"/>
    </location>
</feature>
<reference evidence="4 5" key="1">
    <citation type="submission" date="2010-12" db="EMBL/GenBank/DDBJ databases">
        <authorList>
            <person name="Muzny D."/>
            <person name="Qin X."/>
            <person name="Deng J."/>
            <person name="Jiang H."/>
            <person name="Liu Y."/>
            <person name="Qu J."/>
            <person name="Song X.-Z."/>
            <person name="Zhang L."/>
            <person name="Thornton R."/>
            <person name="Coyle M."/>
            <person name="Francisco L."/>
            <person name="Jackson L."/>
            <person name="Javaid M."/>
            <person name="Korchina V."/>
            <person name="Kovar C."/>
            <person name="Mata R."/>
            <person name="Mathew T."/>
            <person name="Ngo R."/>
            <person name="Nguyen L."/>
            <person name="Nguyen N."/>
            <person name="Okwuonu G."/>
            <person name="Ongeri F."/>
            <person name="Pham C."/>
            <person name="Simmons D."/>
            <person name="Wilczek-Boney K."/>
            <person name="Hale W."/>
            <person name="Jakkamsetti A."/>
            <person name="Pham P."/>
            <person name="Ruth R."/>
            <person name="San Lucas F."/>
            <person name="Warren J."/>
            <person name="Zhang J."/>
            <person name="Zhao Z."/>
            <person name="Zhou C."/>
            <person name="Zhu D."/>
            <person name="Lee S."/>
            <person name="Bess C."/>
            <person name="Blankenburg K."/>
            <person name="Forbes L."/>
            <person name="Fu Q."/>
            <person name="Gubbala S."/>
            <person name="Hirani K."/>
            <person name="Jayaseelan J.C."/>
            <person name="Lara F."/>
            <person name="Munidasa M."/>
            <person name="Palculict T."/>
            <person name="Patil S."/>
            <person name="Pu L.-L."/>
            <person name="Saada N."/>
            <person name="Tang L."/>
            <person name="Weissenberger G."/>
            <person name="Zhu Y."/>
            <person name="Hemphill L."/>
            <person name="Shang Y."/>
            <person name="Youmans B."/>
            <person name="Ayvaz T."/>
            <person name="Ross M."/>
            <person name="Santibanez J."/>
            <person name="Aqrawi P."/>
            <person name="Gross S."/>
            <person name="Joshi V."/>
            <person name="Fowler G."/>
            <person name="Nazareth L."/>
            <person name="Reid J."/>
            <person name="Worley K."/>
            <person name="Petrosino J."/>
            <person name="Highlander S."/>
            <person name="Gibbs R."/>
        </authorList>
    </citation>
    <scope>NUCLEOTIDE SEQUENCE [LARGE SCALE GENOMIC DNA]</scope>
    <source>
        <strain evidence="5">DSM 15952 / CCUG 50447 / LMG 22039 / TP 1.5</strain>
    </source>
</reference>
<dbReference type="InterPro" id="IPR028098">
    <property type="entry name" value="Glyco_trans_4-like_N"/>
</dbReference>
<dbReference type="PANTHER" id="PTHR45947:SF3">
    <property type="entry name" value="SULFOQUINOVOSYL TRANSFERASE SQD2"/>
    <property type="match status" value="1"/>
</dbReference>
<dbReference type="InterPro" id="IPR001296">
    <property type="entry name" value="Glyco_trans_1"/>
</dbReference>
<dbReference type="Gene3D" id="3.40.50.2000">
    <property type="entry name" value="Glycogen Phosphorylase B"/>
    <property type="match status" value="2"/>
</dbReference>
<organism evidence="4 5">
    <name type="scientific">Enterococcus italicus (strain DSM 15952 / CCUG 50447 / LMG 22039 / TP 1.5)</name>
    <dbReference type="NCBI Taxonomy" id="888064"/>
    <lineage>
        <taxon>Bacteria</taxon>
        <taxon>Bacillati</taxon>
        <taxon>Bacillota</taxon>
        <taxon>Bacilli</taxon>
        <taxon>Lactobacillales</taxon>
        <taxon>Enterococcaceae</taxon>
        <taxon>Enterococcus</taxon>
    </lineage>
</organism>
<dbReference type="CDD" id="cd03817">
    <property type="entry name" value="GT4_UGDG-like"/>
    <property type="match status" value="1"/>
</dbReference>
<evidence type="ECO:0000259" key="2">
    <source>
        <dbReference type="Pfam" id="PF00534"/>
    </source>
</evidence>
<dbReference type="GO" id="GO:0016758">
    <property type="term" value="F:hexosyltransferase activity"/>
    <property type="evidence" value="ECO:0007669"/>
    <property type="project" value="TreeGrafter"/>
</dbReference>
<gene>
    <name evidence="4" type="ORF">HMPREF9088_1583</name>
</gene>
<dbReference type="eggNOG" id="COG0438">
    <property type="taxonomic scope" value="Bacteria"/>
</dbReference>